<name>A0A512JFI5_9HYPH</name>
<gene>
    <name evidence="1" type="ORF">MGN01_05500</name>
</gene>
<dbReference type="Proteomes" id="UP000321750">
    <property type="component" value="Unassembled WGS sequence"/>
</dbReference>
<evidence type="ECO:0000313" key="2">
    <source>
        <dbReference type="Proteomes" id="UP000321750"/>
    </source>
</evidence>
<dbReference type="AlphaFoldDB" id="A0A512JFI5"/>
<dbReference type="InterPro" id="IPR015797">
    <property type="entry name" value="NUDIX_hydrolase-like_dom_sf"/>
</dbReference>
<accession>A0A512JFI5</accession>
<proteinExistence type="predicted"/>
<evidence type="ECO:0000313" key="1">
    <source>
        <dbReference type="EMBL" id="GEP08705.1"/>
    </source>
</evidence>
<comment type="caution">
    <text evidence="1">The sequence shown here is derived from an EMBL/GenBank/DDBJ whole genome shotgun (WGS) entry which is preliminary data.</text>
</comment>
<reference evidence="1 2" key="1">
    <citation type="submission" date="2019-07" db="EMBL/GenBank/DDBJ databases">
        <title>Whole genome shotgun sequence of Methylobacterium gnaphalii NBRC 107716.</title>
        <authorList>
            <person name="Hosoyama A."/>
            <person name="Uohara A."/>
            <person name="Ohji S."/>
            <person name="Ichikawa N."/>
        </authorList>
    </citation>
    <scope>NUCLEOTIDE SEQUENCE [LARGE SCALE GENOMIC DNA]</scope>
    <source>
        <strain evidence="1 2">NBRC 107716</strain>
    </source>
</reference>
<dbReference type="EMBL" id="BJZV01000002">
    <property type="protein sequence ID" value="GEP08705.1"/>
    <property type="molecule type" value="Genomic_DNA"/>
</dbReference>
<keyword evidence="2" id="KW-1185">Reference proteome</keyword>
<dbReference type="SUPFAM" id="SSF55811">
    <property type="entry name" value="Nudix"/>
    <property type="match status" value="1"/>
</dbReference>
<organism evidence="1 2">
    <name type="scientific">Methylobacterium gnaphalii</name>
    <dbReference type="NCBI Taxonomy" id="1010610"/>
    <lineage>
        <taxon>Bacteria</taxon>
        <taxon>Pseudomonadati</taxon>
        <taxon>Pseudomonadota</taxon>
        <taxon>Alphaproteobacteria</taxon>
        <taxon>Hyphomicrobiales</taxon>
        <taxon>Methylobacteriaceae</taxon>
        <taxon>Methylobacterium</taxon>
    </lineage>
</organism>
<protein>
    <recommendedName>
        <fullName evidence="3">NUDIX hydrolase</fullName>
    </recommendedName>
</protein>
<dbReference type="Gene3D" id="3.90.79.10">
    <property type="entry name" value="Nucleoside Triphosphate Pyrophosphohydrolase"/>
    <property type="match status" value="1"/>
</dbReference>
<sequence length="238" mass="26384">MREDKPHGASLTHLATISGRLTEHDWAWARDNAEAIDRHWQRRVAERPGMFDGPVLLSLDCAIAGDTCEVTFFETRYSRFIATRDWDSPETGVLNAFSAIVPCTSDGAVLLGQMGAHTANAGQVYFACGTPDRDDIREGGIVDLAGSAAREFEEETGLTLPEGAHDAPWVLVRVGDLLAFLRPVHFDASAEDLVRRIAAYHADDDEPELAQMVIVRRLSDLDPERMPVYVRAYLETLF</sequence>
<dbReference type="OrthoDB" id="9806849at2"/>
<evidence type="ECO:0008006" key="3">
    <source>
        <dbReference type="Google" id="ProtNLM"/>
    </source>
</evidence>
<dbReference type="RefSeq" id="WP_147045040.1">
    <property type="nucleotide sequence ID" value="NZ_BJZV01000002.1"/>
</dbReference>